<dbReference type="AlphaFoldDB" id="A0A177L562"/>
<dbReference type="Gene3D" id="3.40.430.10">
    <property type="entry name" value="Dihydrofolate Reductase, subunit A"/>
    <property type="match status" value="1"/>
</dbReference>
<dbReference type="InterPro" id="IPR050765">
    <property type="entry name" value="Riboflavin_Biosynth_HTPR"/>
</dbReference>
<comment type="catalytic activity">
    <reaction evidence="14 15">
        <text>2,5-diamino-6-hydroxy-4-(5-phosphoribosylamino)-pyrimidine + H2O + H(+) = 5-amino-6-(5-phospho-D-ribosylamino)uracil + NH4(+)</text>
        <dbReference type="Rhea" id="RHEA:21868"/>
        <dbReference type="ChEBI" id="CHEBI:15377"/>
        <dbReference type="ChEBI" id="CHEBI:15378"/>
        <dbReference type="ChEBI" id="CHEBI:28938"/>
        <dbReference type="ChEBI" id="CHEBI:58453"/>
        <dbReference type="ChEBI" id="CHEBI:58614"/>
        <dbReference type="EC" id="3.5.4.26"/>
    </reaction>
</comment>
<keyword evidence="9 15" id="KW-0862">Zinc</keyword>
<dbReference type="NCBIfam" id="TIGR00227">
    <property type="entry name" value="ribD_Cterm"/>
    <property type="match status" value="1"/>
</dbReference>
<evidence type="ECO:0000256" key="14">
    <source>
        <dbReference type="ARBA" id="ARBA00049886"/>
    </source>
</evidence>
<keyword evidence="11 15" id="KW-0560">Oxidoreductase</keyword>
<feature type="binding site" evidence="17">
    <location>
        <position position="154"/>
    </location>
    <ligand>
        <name>NADP(+)</name>
        <dbReference type="ChEBI" id="CHEBI:58349"/>
    </ligand>
</feature>
<evidence type="ECO:0000256" key="11">
    <source>
        <dbReference type="ARBA" id="ARBA00023002"/>
    </source>
</evidence>
<dbReference type="FunFam" id="3.40.140.10:FF:000025">
    <property type="entry name" value="Riboflavin biosynthesis protein RibD"/>
    <property type="match status" value="1"/>
</dbReference>
<dbReference type="SUPFAM" id="SSF53927">
    <property type="entry name" value="Cytidine deaminase-like"/>
    <property type="match status" value="1"/>
</dbReference>
<evidence type="ECO:0000256" key="2">
    <source>
        <dbReference type="ARBA" id="ARBA00004882"/>
    </source>
</evidence>
<dbReference type="EMBL" id="LQWY01000031">
    <property type="protein sequence ID" value="OAH60820.1"/>
    <property type="molecule type" value="Genomic_DNA"/>
</dbReference>
<feature type="binding site" evidence="17">
    <location>
        <position position="222"/>
    </location>
    <ligand>
        <name>NADP(+)</name>
        <dbReference type="ChEBI" id="CHEBI:58349"/>
    </ligand>
</feature>
<evidence type="ECO:0000256" key="8">
    <source>
        <dbReference type="ARBA" id="ARBA00022801"/>
    </source>
</evidence>
<dbReference type="SUPFAM" id="SSF53597">
    <property type="entry name" value="Dihydrofolate reductase-like"/>
    <property type="match status" value="1"/>
</dbReference>
<dbReference type="GO" id="GO:0009231">
    <property type="term" value="P:riboflavin biosynthetic process"/>
    <property type="evidence" value="ECO:0007669"/>
    <property type="project" value="UniProtKB-UniPathway"/>
</dbReference>
<dbReference type="Proteomes" id="UP000077271">
    <property type="component" value="Unassembled WGS sequence"/>
</dbReference>
<comment type="catalytic activity">
    <reaction evidence="13 15">
        <text>5-amino-6-(5-phospho-D-ribitylamino)uracil + NADP(+) = 5-amino-6-(5-phospho-D-ribosylamino)uracil + NADPH + H(+)</text>
        <dbReference type="Rhea" id="RHEA:17845"/>
        <dbReference type="ChEBI" id="CHEBI:15378"/>
        <dbReference type="ChEBI" id="CHEBI:57783"/>
        <dbReference type="ChEBI" id="CHEBI:58349"/>
        <dbReference type="ChEBI" id="CHEBI:58421"/>
        <dbReference type="ChEBI" id="CHEBI:58453"/>
        <dbReference type="EC" id="1.1.1.193"/>
    </reaction>
</comment>
<comment type="function">
    <text evidence="1 15">Converts 2,5-diamino-6-(ribosylamino)-4(3h)-pyrimidinone 5'-phosphate into 5-amino-6-(ribosylamino)-2,4(1h,3h)-pyrimidinedione 5'-phosphate.</text>
</comment>
<dbReference type="InterPro" id="IPR004794">
    <property type="entry name" value="Eubact_RibD"/>
</dbReference>
<accession>A0A177L562</accession>
<dbReference type="PROSITE" id="PS51747">
    <property type="entry name" value="CYT_DCMP_DEAMINASES_2"/>
    <property type="match status" value="1"/>
</dbReference>
<dbReference type="InterPro" id="IPR011549">
    <property type="entry name" value="RibD_C"/>
</dbReference>
<feature type="binding site" evidence="17">
    <location>
        <position position="168"/>
    </location>
    <ligand>
        <name>substrate</name>
    </ligand>
</feature>
<dbReference type="GO" id="GO:0008835">
    <property type="term" value="F:diaminohydroxyphosphoribosylaminopyrimidine deaminase activity"/>
    <property type="evidence" value="ECO:0007669"/>
    <property type="project" value="UniProtKB-EC"/>
</dbReference>
<evidence type="ECO:0000256" key="5">
    <source>
        <dbReference type="ARBA" id="ARBA00007417"/>
    </source>
</evidence>
<dbReference type="Pfam" id="PF00383">
    <property type="entry name" value="dCMP_cyt_deam_1"/>
    <property type="match status" value="1"/>
</dbReference>
<dbReference type="InterPro" id="IPR016193">
    <property type="entry name" value="Cytidine_deaminase-like"/>
</dbReference>
<keyword evidence="22" id="KW-1185">Reference proteome</keyword>
<dbReference type="EC" id="3.5.4.26" evidence="15"/>
<comment type="pathway">
    <text evidence="3 15">Cofactor biosynthesis; riboflavin biosynthesis; 5-amino-6-(D-ribitylamino)uracil from GTP: step 3/4.</text>
</comment>
<gene>
    <name evidence="20" type="ORF">AWH48_13875</name>
    <name evidence="21" type="ORF">AWH49_15335</name>
</gene>
<keyword evidence="10 15" id="KW-0521">NADP</keyword>
<evidence type="ECO:0000256" key="10">
    <source>
        <dbReference type="ARBA" id="ARBA00022857"/>
    </source>
</evidence>
<keyword evidence="7 15" id="KW-0479">Metal-binding</keyword>
<sequence length="360" mass="38648">MQDNYYMNIALTLAKGAAYQTSPNPPVGAVVVKDGRIIGMGAHLKAGEAHAEVAALAMAGDHAKGADIYVTLEPCAHFGKTPPCADLIIEKGIRRVFIAVVDPNPLVGGKGIDKIRAAGIDVTTGICEKEAHALLAPFFHFIQTKRPYVTIKTAVTADGKTAAHTGHSRWITNDAAREDVHLLRSQHDAILTGIGTVLHDNPLLTSRLPRGGKNPIRVLLDTHLRVPVDFHIIQNKEAKTIIFCASNAQTKKQRALEDAGVTIIRMPNMSVDAVLDELGKMDIMTLFVEAGAEINASFLDIGSFNKLIMYVAPKLIGGKSAPSSFGGLGRSVMTEALPLEFTSVEMIGPDLKIVAERRDL</sequence>
<keyword evidence="12" id="KW-0511">Multifunctional enzyme</keyword>
<dbReference type="GO" id="GO:0050661">
    <property type="term" value="F:NADP binding"/>
    <property type="evidence" value="ECO:0007669"/>
    <property type="project" value="InterPro"/>
</dbReference>
<organism evidence="21 22">
    <name type="scientific">Domibacillus aminovorans</name>
    <dbReference type="NCBI Taxonomy" id="29332"/>
    <lineage>
        <taxon>Bacteria</taxon>
        <taxon>Bacillati</taxon>
        <taxon>Bacillota</taxon>
        <taxon>Bacilli</taxon>
        <taxon>Bacillales</taxon>
        <taxon>Bacillaceae</taxon>
        <taxon>Domibacillus</taxon>
    </lineage>
</organism>
<dbReference type="PANTHER" id="PTHR38011:SF7">
    <property type="entry name" value="2,5-DIAMINO-6-RIBOSYLAMINO-4(3H)-PYRIMIDINONE 5'-PHOSPHATE REDUCTASE"/>
    <property type="match status" value="1"/>
</dbReference>
<evidence type="ECO:0000313" key="20">
    <source>
        <dbReference type="EMBL" id="OAH52892.1"/>
    </source>
</evidence>
<keyword evidence="6 15" id="KW-0686">Riboflavin biosynthesis</keyword>
<dbReference type="EMBL" id="LQWZ01000037">
    <property type="protein sequence ID" value="OAH52892.1"/>
    <property type="molecule type" value="Genomic_DNA"/>
</dbReference>
<dbReference type="GO" id="GO:0008703">
    <property type="term" value="F:5-amino-6-(5-phosphoribosylamino)uracil reductase activity"/>
    <property type="evidence" value="ECO:0007669"/>
    <property type="project" value="UniProtKB-EC"/>
</dbReference>
<feature type="binding site" evidence="17">
    <location>
        <position position="184"/>
    </location>
    <ligand>
        <name>substrate</name>
    </ligand>
</feature>
<feature type="binding site" evidence="17">
    <location>
        <position position="196"/>
    </location>
    <ligand>
        <name>NADP(+)</name>
        <dbReference type="ChEBI" id="CHEBI:58349"/>
    </ligand>
</feature>
<dbReference type="Gene3D" id="3.40.140.10">
    <property type="entry name" value="Cytidine Deaminase, domain 2"/>
    <property type="match status" value="1"/>
</dbReference>
<keyword evidence="8 15" id="KW-0378">Hydrolase</keyword>
<evidence type="ECO:0000256" key="7">
    <source>
        <dbReference type="ARBA" id="ARBA00022723"/>
    </source>
</evidence>
<reference evidence="22 23" key="1">
    <citation type="submission" date="2016-01" db="EMBL/GenBank/DDBJ databases">
        <title>Investigation of taxonomic status of Bacillus aminovorans.</title>
        <authorList>
            <person name="Verma A."/>
            <person name="Pal Y."/>
            <person name="Krishnamurthi S."/>
        </authorList>
    </citation>
    <scope>NUCLEOTIDE SEQUENCE [LARGE SCALE GENOMIC DNA]</scope>
    <source>
        <strain evidence="21 22">DSM 1314</strain>
        <strain evidence="20 23">DSM 4337</strain>
    </source>
</reference>
<dbReference type="Proteomes" id="UP000076935">
    <property type="component" value="Unassembled WGS sequence"/>
</dbReference>
<evidence type="ECO:0000256" key="15">
    <source>
        <dbReference type="PIRNR" id="PIRNR006769"/>
    </source>
</evidence>
<comment type="cofactor">
    <cofactor evidence="15 18">
        <name>Zn(2+)</name>
        <dbReference type="ChEBI" id="CHEBI:29105"/>
    </cofactor>
    <text evidence="15 18">Binds 1 zinc ion.</text>
</comment>
<dbReference type="STRING" id="29332.AWH48_13875"/>
<dbReference type="PROSITE" id="PS00903">
    <property type="entry name" value="CYT_DCMP_DEAMINASES_1"/>
    <property type="match status" value="1"/>
</dbReference>
<feature type="domain" description="CMP/dCMP-type deaminase" evidence="19">
    <location>
        <begin position="1"/>
        <end position="123"/>
    </location>
</feature>
<dbReference type="CDD" id="cd01284">
    <property type="entry name" value="Riboflavin_deaminase-reductase"/>
    <property type="match status" value="1"/>
</dbReference>
<dbReference type="InterPro" id="IPR016192">
    <property type="entry name" value="APOBEC/CMP_deaminase_Zn-bd"/>
</dbReference>
<feature type="binding site" evidence="17">
    <location>
        <position position="200"/>
    </location>
    <ligand>
        <name>NADP(+)</name>
        <dbReference type="ChEBI" id="CHEBI:58349"/>
    </ligand>
</feature>
<evidence type="ECO:0000256" key="16">
    <source>
        <dbReference type="PIRSR" id="PIRSR006769-1"/>
    </source>
</evidence>
<dbReference type="PIRSF" id="PIRSF006769">
    <property type="entry name" value="RibD"/>
    <property type="match status" value="1"/>
</dbReference>
<evidence type="ECO:0000256" key="6">
    <source>
        <dbReference type="ARBA" id="ARBA00022619"/>
    </source>
</evidence>
<dbReference type="UniPathway" id="UPA00275">
    <property type="reaction ID" value="UER00401"/>
</dbReference>
<evidence type="ECO:0000313" key="23">
    <source>
        <dbReference type="Proteomes" id="UP000077271"/>
    </source>
</evidence>
<evidence type="ECO:0000259" key="19">
    <source>
        <dbReference type="PROSITE" id="PS51747"/>
    </source>
</evidence>
<evidence type="ECO:0000256" key="12">
    <source>
        <dbReference type="ARBA" id="ARBA00023268"/>
    </source>
</evidence>
<evidence type="ECO:0000256" key="4">
    <source>
        <dbReference type="ARBA" id="ARBA00005259"/>
    </source>
</evidence>
<dbReference type="InterPro" id="IPR002734">
    <property type="entry name" value="RibDG_C"/>
</dbReference>
<dbReference type="RefSeq" id="WP_018393421.1">
    <property type="nucleotide sequence ID" value="NZ_JBCNAN010000002.1"/>
</dbReference>
<evidence type="ECO:0000256" key="9">
    <source>
        <dbReference type="ARBA" id="ARBA00022833"/>
    </source>
</evidence>
<evidence type="ECO:0000256" key="13">
    <source>
        <dbReference type="ARBA" id="ARBA00049861"/>
    </source>
</evidence>
<dbReference type="InterPro" id="IPR024072">
    <property type="entry name" value="DHFR-like_dom_sf"/>
</dbReference>
<dbReference type="PANTHER" id="PTHR38011">
    <property type="entry name" value="DIHYDROFOLATE REDUCTASE FAMILY PROTEIN (AFU_ORTHOLOGUE AFUA_8G06820)"/>
    <property type="match status" value="1"/>
</dbReference>
<comment type="similarity">
    <text evidence="5 15">In the C-terminal section; belongs to the HTP reductase family.</text>
</comment>
<feature type="binding site" evidence="18">
    <location>
        <position position="50"/>
    </location>
    <ligand>
        <name>Zn(2+)</name>
        <dbReference type="ChEBI" id="CHEBI:29105"/>
        <note>catalytic</note>
    </ligand>
</feature>
<feature type="binding site" evidence="17">
    <location>
        <position position="170"/>
    </location>
    <ligand>
        <name>NADP(+)</name>
        <dbReference type="ChEBI" id="CHEBI:58349"/>
    </ligand>
</feature>
<feature type="active site" description="Proton donor" evidence="16">
    <location>
        <position position="52"/>
    </location>
</feature>
<comment type="similarity">
    <text evidence="4 15">In the N-terminal section; belongs to the cytidine and deoxycytidylate deaminase family.</text>
</comment>
<feature type="binding site" evidence="18">
    <location>
        <position position="84"/>
    </location>
    <ligand>
        <name>Zn(2+)</name>
        <dbReference type="ChEBI" id="CHEBI:29105"/>
        <note>catalytic</note>
    </ligand>
</feature>
<evidence type="ECO:0000313" key="22">
    <source>
        <dbReference type="Proteomes" id="UP000076935"/>
    </source>
</evidence>
<proteinExistence type="inferred from homology"/>
<comment type="pathway">
    <text evidence="2 15">Cofactor biosynthesis; riboflavin biosynthesis; 5-amino-6-(D-ribitylamino)uracil from GTP: step 2/4.</text>
</comment>
<dbReference type="EC" id="1.1.1.193" evidence="15"/>
<feature type="binding site" evidence="18">
    <location>
        <position position="75"/>
    </location>
    <ligand>
        <name>Zn(2+)</name>
        <dbReference type="ChEBI" id="CHEBI:29105"/>
        <note>catalytic</note>
    </ligand>
</feature>
<protein>
    <recommendedName>
        <fullName evidence="15">Riboflavin biosynthesis protein RibD</fullName>
    </recommendedName>
    <domain>
        <recommendedName>
            <fullName evidence="15">Diaminohydroxyphosphoribosylaminopyrimidine deaminase</fullName>
            <shortName evidence="15">DRAP deaminase</shortName>
            <ecNumber evidence="15">3.5.4.26</ecNumber>
        </recommendedName>
        <alternativeName>
            <fullName evidence="15">Riboflavin-specific deaminase</fullName>
        </alternativeName>
    </domain>
    <domain>
        <recommendedName>
            <fullName evidence="15">5-amino-6-(5-phosphoribosylamino)uracil reductase</fullName>
            <ecNumber evidence="15">1.1.1.193</ecNumber>
        </recommendedName>
        <alternativeName>
            <fullName evidence="15">HTP reductase</fullName>
        </alternativeName>
    </domain>
</protein>
<feature type="binding site" evidence="17">
    <location>
        <begin position="291"/>
        <end position="297"/>
    </location>
    <ligand>
        <name>NADP(+)</name>
        <dbReference type="ChEBI" id="CHEBI:58349"/>
    </ligand>
</feature>
<feature type="binding site" evidence="17">
    <location>
        <position position="207"/>
    </location>
    <ligand>
        <name>substrate</name>
    </ligand>
</feature>
<evidence type="ECO:0000256" key="3">
    <source>
        <dbReference type="ARBA" id="ARBA00004910"/>
    </source>
</evidence>
<evidence type="ECO:0000256" key="18">
    <source>
        <dbReference type="PIRSR" id="PIRSR006769-3"/>
    </source>
</evidence>
<dbReference type="NCBIfam" id="TIGR00326">
    <property type="entry name" value="eubact_ribD"/>
    <property type="match status" value="1"/>
</dbReference>
<name>A0A177L562_9BACI</name>
<evidence type="ECO:0000256" key="17">
    <source>
        <dbReference type="PIRSR" id="PIRSR006769-2"/>
    </source>
</evidence>
<dbReference type="GO" id="GO:0008270">
    <property type="term" value="F:zinc ion binding"/>
    <property type="evidence" value="ECO:0007669"/>
    <property type="project" value="InterPro"/>
</dbReference>
<evidence type="ECO:0000313" key="21">
    <source>
        <dbReference type="EMBL" id="OAH60820.1"/>
    </source>
</evidence>
<comment type="caution">
    <text evidence="21">The sequence shown here is derived from an EMBL/GenBank/DDBJ whole genome shotgun (WGS) entry which is preliminary data.</text>
</comment>
<feature type="binding site" evidence="17">
    <location>
        <position position="204"/>
    </location>
    <ligand>
        <name>substrate</name>
    </ligand>
</feature>
<dbReference type="InterPro" id="IPR002125">
    <property type="entry name" value="CMP_dCMP_dom"/>
</dbReference>
<evidence type="ECO:0000256" key="1">
    <source>
        <dbReference type="ARBA" id="ARBA00002151"/>
    </source>
</evidence>
<dbReference type="OrthoDB" id="9800865at2"/>
<dbReference type="Pfam" id="PF01872">
    <property type="entry name" value="RibD_C"/>
    <property type="match status" value="1"/>
</dbReference>
<feature type="binding site" evidence="17">
    <location>
        <position position="289"/>
    </location>
    <ligand>
        <name>substrate</name>
    </ligand>
</feature>